<dbReference type="AlphaFoldDB" id="A0A9D1DBP9"/>
<keyword evidence="1" id="KW-0812">Transmembrane</keyword>
<accession>A0A9D1DBP9</accession>
<keyword evidence="1" id="KW-1133">Transmembrane helix</keyword>
<evidence type="ECO:0000313" key="3">
    <source>
        <dbReference type="Proteomes" id="UP000824179"/>
    </source>
</evidence>
<dbReference type="EMBL" id="DVHB01000003">
    <property type="protein sequence ID" value="HIR38760.1"/>
    <property type="molecule type" value="Genomic_DNA"/>
</dbReference>
<protein>
    <submittedName>
        <fullName evidence="2">Uncharacterized protein</fullName>
    </submittedName>
</protein>
<name>A0A9D1DBP9_9FIRM</name>
<organism evidence="2 3">
    <name type="scientific">Candidatus Coproplasma stercoripullorum</name>
    <dbReference type="NCBI Taxonomy" id="2840751"/>
    <lineage>
        <taxon>Bacteria</taxon>
        <taxon>Bacillati</taxon>
        <taxon>Bacillota</taxon>
        <taxon>Clostridia</taxon>
        <taxon>Eubacteriales</taxon>
        <taxon>Candidatus Coproplasma</taxon>
    </lineage>
</organism>
<evidence type="ECO:0000313" key="2">
    <source>
        <dbReference type="EMBL" id="HIR38760.1"/>
    </source>
</evidence>
<proteinExistence type="predicted"/>
<keyword evidence="1" id="KW-0472">Membrane</keyword>
<reference evidence="2" key="1">
    <citation type="submission" date="2020-10" db="EMBL/GenBank/DDBJ databases">
        <authorList>
            <person name="Gilroy R."/>
        </authorList>
    </citation>
    <scope>NUCLEOTIDE SEQUENCE</scope>
    <source>
        <strain evidence="2">ChiW25-3613</strain>
    </source>
</reference>
<evidence type="ECO:0000256" key="1">
    <source>
        <dbReference type="SAM" id="Phobius"/>
    </source>
</evidence>
<comment type="caution">
    <text evidence="2">The sequence shown here is derived from an EMBL/GenBank/DDBJ whole genome shotgun (WGS) entry which is preliminary data.</text>
</comment>
<gene>
    <name evidence="2" type="ORF">IAB90_00095</name>
</gene>
<reference evidence="2" key="2">
    <citation type="journal article" date="2021" name="PeerJ">
        <title>Extensive microbial diversity within the chicken gut microbiome revealed by metagenomics and culture.</title>
        <authorList>
            <person name="Gilroy R."/>
            <person name="Ravi A."/>
            <person name="Getino M."/>
            <person name="Pursley I."/>
            <person name="Horton D.L."/>
            <person name="Alikhan N.F."/>
            <person name="Baker D."/>
            <person name="Gharbi K."/>
            <person name="Hall N."/>
            <person name="Watson M."/>
            <person name="Adriaenssens E.M."/>
            <person name="Foster-Nyarko E."/>
            <person name="Jarju S."/>
            <person name="Secka A."/>
            <person name="Antonio M."/>
            <person name="Oren A."/>
            <person name="Chaudhuri R.R."/>
            <person name="La Ragione R."/>
            <person name="Hildebrand F."/>
            <person name="Pallen M.J."/>
        </authorList>
    </citation>
    <scope>NUCLEOTIDE SEQUENCE</scope>
    <source>
        <strain evidence="2">ChiW25-3613</strain>
    </source>
</reference>
<feature type="transmembrane region" description="Helical" evidence="1">
    <location>
        <begin position="7"/>
        <end position="29"/>
    </location>
</feature>
<dbReference type="Proteomes" id="UP000824179">
    <property type="component" value="Unassembled WGS sequence"/>
</dbReference>
<sequence length="607" mass="68805">MKKKFKTLYVLNIVIIIFLLILFNTSFYYPAKTNLSSVDNKQDINYITVNTDDIKNINTITEQNKNINEINNYTKLSNNFIKPAFPNKEIASCENLYNLDGSADFIYIKFENAGYAIYSKQTMELMEYSMNSNLPYKSNEIKYYAGPSNYLYKLNNKFYNVLTNKQLKVTTQETETIAQQIEQATVNQQAQSYSITSYENSTLTQNDDNNEIKSAPDINTDDLIAASTISGRLIENYKYFLANPTHGDNFAGEVYGNGNTGTCGPISAQLLLSFNNYYNDRRLITNKFLNGYNDIKNAVTEPEKNPNYCTDPSLMNQWTTGTRSEPTGKNSFYNEMITRIMSPNSSGSTINEVTSGIRSYLNDTIGAGEYGLTKDEQQWAFGYSPINSYFIKESLNEGRPLIISMNSHLGAINHDVVAYGYQDYTYPNGEGSYEGFVVHFGWSQASNACIWVNSAWCDAYITLKLFHTHDCEIVGNIENTNKTEYRCTSCGYRSDANPYSSYILIDNLGKNGNNWNIKIENPFNYGITVYYNKKMCFSGDAGKWLGLKDIEAFYLPAKNSTTKLISENFLATSIAVSHISKGIRFITYGYNLTQNGDMDIHYNIVDV</sequence>